<comment type="caution">
    <text evidence="2">The sequence shown here is derived from an EMBL/GenBank/DDBJ whole genome shotgun (WGS) entry which is preliminary data.</text>
</comment>
<evidence type="ECO:0000313" key="2">
    <source>
        <dbReference type="EMBL" id="GFE83835.1"/>
    </source>
</evidence>
<reference evidence="3" key="1">
    <citation type="submission" date="2020-01" db="EMBL/GenBank/DDBJ databases">
        <title>'Steroidobacter agaridevorans' sp. nov., agar-degrading bacteria isolated from rhizosphere soils.</title>
        <authorList>
            <person name="Ikenaga M."/>
            <person name="Kataoka M."/>
            <person name="Murouchi A."/>
            <person name="Katsuragi S."/>
            <person name="Sakai M."/>
        </authorList>
    </citation>
    <scope>NUCLEOTIDE SEQUENCE [LARGE SCALE GENOMIC DNA]</scope>
    <source>
        <strain evidence="3">YU21-B</strain>
    </source>
</reference>
<feature type="chain" id="PRO_5032532275" evidence="1">
    <location>
        <begin position="19"/>
        <end position="218"/>
    </location>
</feature>
<dbReference type="AlphaFoldDB" id="A0A829YKJ6"/>
<protein>
    <submittedName>
        <fullName evidence="2">Uncharacterized protein</fullName>
    </submittedName>
</protein>
<feature type="signal peptide" evidence="1">
    <location>
        <begin position="1"/>
        <end position="18"/>
    </location>
</feature>
<keyword evidence="1" id="KW-0732">Signal</keyword>
<organism evidence="2 3">
    <name type="scientific">Steroidobacter agaridevorans</name>
    <dbReference type="NCBI Taxonomy" id="2695856"/>
    <lineage>
        <taxon>Bacteria</taxon>
        <taxon>Pseudomonadati</taxon>
        <taxon>Pseudomonadota</taxon>
        <taxon>Gammaproteobacteria</taxon>
        <taxon>Steroidobacterales</taxon>
        <taxon>Steroidobacteraceae</taxon>
        <taxon>Steroidobacter</taxon>
    </lineage>
</organism>
<keyword evidence="3" id="KW-1185">Reference proteome</keyword>
<name>A0A829YKJ6_9GAMM</name>
<evidence type="ECO:0000313" key="3">
    <source>
        <dbReference type="Proteomes" id="UP000445000"/>
    </source>
</evidence>
<proteinExistence type="predicted"/>
<dbReference type="Proteomes" id="UP000445000">
    <property type="component" value="Unassembled WGS sequence"/>
</dbReference>
<sequence>MKGVLAILLALATTNSWAAELAAVRVDNHLGARLQGTSLPESFGRDLTSGLTSRLMIRLTLHQAARELRARSVEIAIRYDLWDETFTLTRTLDGISLDTGTYREAQQVIRELQQITFSELFPTSGLPADVELVMRAVVLLNPIDRERLEEIRKWVAKNNKRSTLDPAGALGVGDASVSSAIMKRIFEQYTSGADAAAVWQQTLTTEPFRLGSVPLESR</sequence>
<evidence type="ECO:0000256" key="1">
    <source>
        <dbReference type="SAM" id="SignalP"/>
    </source>
</evidence>
<dbReference type="RefSeq" id="WP_161815456.1">
    <property type="nucleotide sequence ID" value="NZ_BLJN01000007.1"/>
</dbReference>
<accession>A0A829YKJ6</accession>
<gene>
    <name evidence="2" type="ORF">GCM10011487_58350</name>
</gene>
<dbReference type="EMBL" id="BLJN01000007">
    <property type="protein sequence ID" value="GFE83835.1"/>
    <property type="molecule type" value="Genomic_DNA"/>
</dbReference>